<evidence type="ECO:0000313" key="1">
    <source>
        <dbReference type="EMBL" id="KAI0053520.1"/>
    </source>
</evidence>
<keyword evidence="2" id="KW-1185">Reference proteome</keyword>
<comment type="caution">
    <text evidence="1">The sequence shown here is derived from an EMBL/GenBank/DDBJ whole genome shotgun (WGS) entry which is preliminary data.</text>
</comment>
<protein>
    <submittedName>
        <fullName evidence="1">Uncharacterized protein</fullName>
    </submittedName>
</protein>
<evidence type="ECO:0000313" key="2">
    <source>
        <dbReference type="Proteomes" id="UP000814033"/>
    </source>
</evidence>
<gene>
    <name evidence="1" type="ORF">FA95DRAFT_1481533</name>
</gene>
<proteinExistence type="predicted"/>
<dbReference type="EMBL" id="MU275840">
    <property type="protein sequence ID" value="KAI0053520.1"/>
    <property type="molecule type" value="Genomic_DNA"/>
</dbReference>
<reference evidence="1" key="1">
    <citation type="submission" date="2021-02" db="EMBL/GenBank/DDBJ databases">
        <authorList>
            <consortium name="DOE Joint Genome Institute"/>
            <person name="Ahrendt S."/>
            <person name="Looney B.P."/>
            <person name="Miyauchi S."/>
            <person name="Morin E."/>
            <person name="Drula E."/>
            <person name="Courty P.E."/>
            <person name="Chicoki N."/>
            <person name="Fauchery L."/>
            <person name="Kohler A."/>
            <person name="Kuo A."/>
            <person name="Labutti K."/>
            <person name="Pangilinan J."/>
            <person name="Lipzen A."/>
            <person name="Riley R."/>
            <person name="Andreopoulos W."/>
            <person name="He G."/>
            <person name="Johnson J."/>
            <person name="Barry K.W."/>
            <person name="Grigoriev I.V."/>
            <person name="Nagy L."/>
            <person name="Hibbett D."/>
            <person name="Henrissat B."/>
            <person name="Matheny P.B."/>
            <person name="Labbe J."/>
            <person name="Martin F."/>
        </authorList>
    </citation>
    <scope>NUCLEOTIDE SEQUENCE</scope>
    <source>
        <strain evidence="1">FP105234-sp</strain>
    </source>
</reference>
<dbReference type="Proteomes" id="UP000814033">
    <property type="component" value="Unassembled WGS sequence"/>
</dbReference>
<organism evidence="1 2">
    <name type="scientific">Auriscalpium vulgare</name>
    <dbReference type="NCBI Taxonomy" id="40419"/>
    <lineage>
        <taxon>Eukaryota</taxon>
        <taxon>Fungi</taxon>
        <taxon>Dikarya</taxon>
        <taxon>Basidiomycota</taxon>
        <taxon>Agaricomycotina</taxon>
        <taxon>Agaricomycetes</taxon>
        <taxon>Russulales</taxon>
        <taxon>Auriscalpiaceae</taxon>
        <taxon>Auriscalpium</taxon>
    </lineage>
</organism>
<accession>A0ACB8SCA3</accession>
<sequence>MSKTDNNPLALALRSEILKHTAFAPRAHLEGIELPSSFKLPSLTEVSADISQLAKIQREGGPEEIRSLFVSSKPGAPPPGRGEAMSEPMRYNVLLANLFRFSYFARSTDVPDSILEPVIFALKMFIRVMEEGTEQQLRGMGHILPNQTLEFGKYFILSNARYKVITHLLHPDIDRADEALPYLTAAMEADMARKGMETRTPWVENPFLWWRYGDALVWTGEYADAKPVLENVLAACSAQKINMASTIIRVRIQLAQVLAQLGEEKNEHIEWAAKYLRKNPKILPPPDLTQLLAHKGQPAHPVLRELGGMEWLLARRTTVRTEERQAKQCRQCGAREPQKKLFRCSQCQHIWYCSKECQKQNWKLHKENAQSRERAELLKLIDPSKAQKAADWLEWRNLPHEANTYALAHALGLRRDPSRGRTHIVFRQVEWVPRARDMRHRFRVRAAGVFRITDVLRDIESIMQIGRGEGREYVDGLLEELDGARTGREIVPILDITTGEGIETWMGSSGLTLDRLRGVPYDPNWRKIMNKGEAAGPLRPKSGAPDAENIF</sequence>
<reference evidence="1" key="2">
    <citation type="journal article" date="2022" name="New Phytol.">
        <title>Evolutionary transition to the ectomycorrhizal habit in the genomes of a hyperdiverse lineage of mushroom-forming fungi.</title>
        <authorList>
            <person name="Looney B."/>
            <person name="Miyauchi S."/>
            <person name="Morin E."/>
            <person name="Drula E."/>
            <person name="Courty P.E."/>
            <person name="Kohler A."/>
            <person name="Kuo A."/>
            <person name="LaButti K."/>
            <person name="Pangilinan J."/>
            <person name="Lipzen A."/>
            <person name="Riley R."/>
            <person name="Andreopoulos W."/>
            <person name="He G."/>
            <person name="Johnson J."/>
            <person name="Nolan M."/>
            <person name="Tritt A."/>
            <person name="Barry K.W."/>
            <person name="Grigoriev I.V."/>
            <person name="Nagy L.G."/>
            <person name="Hibbett D."/>
            <person name="Henrissat B."/>
            <person name="Matheny P.B."/>
            <person name="Labbe J."/>
            <person name="Martin F.M."/>
        </authorList>
    </citation>
    <scope>NUCLEOTIDE SEQUENCE</scope>
    <source>
        <strain evidence="1">FP105234-sp</strain>
    </source>
</reference>
<name>A0ACB8SCA3_9AGAM</name>